<accession>D4YRU9</accession>
<dbReference type="AlphaFoldDB" id="D4YRU9"/>
<dbReference type="RefSeq" id="WP_006351381.1">
    <property type="nucleotide sequence ID" value="NZ_ADNY01000010.1"/>
</dbReference>
<name>D4YRU9_9LACO</name>
<reference evidence="1 2" key="1">
    <citation type="submission" date="2010-04" db="EMBL/GenBank/DDBJ databases">
        <authorList>
            <person name="Muzny D."/>
            <person name="Qin X."/>
            <person name="Deng J."/>
            <person name="Jiang H."/>
            <person name="Liu Y."/>
            <person name="Qu J."/>
            <person name="Song X.-Z."/>
            <person name="Zhang L."/>
            <person name="Thornton R."/>
            <person name="Coyle M."/>
            <person name="Francisco L."/>
            <person name="Jackson L."/>
            <person name="Javaid M."/>
            <person name="Korchina V."/>
            <person name="Kovar C."/>
            <person name="Mata R."/>
            <person name="Mathew T."/>
            <person name="Ngo R."/>
            <person name="Nguyen L."/>
            <person name="Nguyen N."/>
            <person name="Okwuonu G."/>
            <person name="Ongeri F."/>
            <person name="Pham C."/>
            <person name="Simmons D."/>
            <person name="Wilczek-Boney K."/>
            <person name="Hale W."/>
            <person name="Jakkamsetti A."/>
            <person name="Pham P."/>
            <person name="Ruth R."/>
            <person name="San Lucas F."/>
            <person name="Warren J."/>
            <person name="Zhang J."/>
            <person name="Zhao Z."/>
            <person name="Zhou C."/>
            <person name="Zhu D."/>
            <person name="Lee S."/>
            <person name="Bess C."/>
            <person name="Blankenburg K."/>
            <person name="Forbes L."/>
            <person name="Fu Q."/>
            <person name="Gubbala S."/>
            <person name="Hirani K."/>
            <person name="Jayaseelan J.C."/>
            <person name="Lara F."/>
            <person name="Munidasa M."/>
            <person name="Palculict T."/>
            <person name="Patil S."/>
            <person name="Pu L.-L."/>
            <person name="Saada N."/>
            <person name="Tang L."/>
            <person name="Weissenberger G."/>
            <person name="Zhu Y."/>
            <person name="Hemphill L."/>
            <person name="Shang Y."/>
            <person name="Youmans B."/>
            <person name="Ayvaz T."/>
            <person name="Ross M."/>
            <person name="Santibanez J."/>
            <person name="Aqrawi P."/>
            <person name="Gross S."/>
            <person name="Joshi V."/>
            <person name="Fowler G."/>
            <person name="Nazareth L."/>
            <person name="Reid J."/>
            <person name="Worley K."/>
            <person name="Petrosino J."/>
            <person name="Highlander S."/>
            <person name="Gibbs R."/>
        </authorList>
    </citation>
    <scope>NUCLEOTIDE SEQUENCE [LARGE SCALE GENOMIC DNA]</scope>
    <source>
        <strain evidence="1 2">DSM 11664</strain>
    </source>
</reference>
<evidence type="ECO:0000313" key="1">
    <source>
        <dbReference type="EMBL" id="EFG56179.1"/>
    </source>
</evidence>
<sequence length="170" mass="21005">MSAFVLSRNIVGKNKTYIWALIEFTNGNKEWYCISRVLRQSILIEREHNRYWKKKMIGNYITVSTTEYVMNRTHLTIGKITKMSVSHHGTHKWNWTRNQFVTPEHLLDFRDAYNYLKHDYSWYNRFSIWIALNYWHNELLQKRIKQMKKQIGRSRWQINELKRRAKKRMY</sequence>
<dbReference type="EMBL" id="ADNY01000010">
    <property type="protein sequence ID" value="EFG56179.1"/>
    <property type="molecule type" value="Genomic_DNA"/>
</dbReference>
<dbReference type="Proteomes" id="UP000004069">
    <property type="component" value="Unassembled WGS sequence"/>
</dbReference>
<dbReference type="Pfam" id="PF24727">
    <property type="entry name" value="DUF7679"/>
    <property type="match status" value="1"/>
</dbReference>
<evidence type="ECO:0000313" key="2">
    <source>
        <dbReference type="Proteomes" id="UP000004069"/>
    </source>
</evidence>
<proteinExistence type="predicted"/>
<gene>
    <name evidence="1" type="ORF">HMPREF0493_0227</name>
</gene>
<dbReference type="InterPro" id="IPR056096">
    <property type="entry name" value="DUF7679"/>
</dbReference>
<comment type="caution">
    <text evidence="1">The sequence shown here is derived from an EMBL/GenBank/DDBJ whole genome shotgun (WGS) entry which is preliminary data.</text>
</comment>
<dbReference type="eggNOG" id="ENOG5030A1R">
    <property type="taxonomic scope" value="Bacteria"/>
</dbReference>
<organism evidence="1 2">
    <name type="scientific">Lactobacillus amylolyticus DSM 11664</name>
    <dbReference type="NCBI Taxonomy" id="585524"/>
    <lineage>
        <taxon>Bacteria</taxon>
        <taxon>Bacillati</taxon>
        <taxon>Bacillota</taxon>
        <taxon>Bacilli</taxon>
        <taxon>Lactobacillales</taxon>
        <taxon>Lactobacillaceae</taxon>
        <taxon>Lactobacillus</taxon>
    </lineage>
</organism>
<keyword evidence="2" id="KW-1185">Reference proteome</keyword>
<protein>
    <submittedName>
        <fullName evidence="1">Uncharacterized protein</fullName>
    </submittedName>
</protein>